<keyword evidence="1" id="KW-0143">Chaperone</keyword>
<name>A0A1V1P8S5_9BACT</name>
<accession>A0A1V1P8S5</accession>
<dbReference type="InterPro" id="IPR000740">
    <property type="entry name" value="GrpE"/>
</dbReference>
<evidence type="ECO:0000256" key="1">
    <source>
        <dbReference type="ARBA" id="ARBA00023186"/>
    </source>
</evidence>
<gene>
    <name evidence="2" type="ORF">OMM_08281</name>
</gene>
<dbReference type="GO" id="GO:0042803">
    <property type="term" value="F:protein homodimerization activity"/>
    <property type="evidence" value="ECO:0007669"/>
    <property type="project" value="InterPro"/>
</dbReference>
<dbReference type="GO" id="GO:0006457">
    <property type="term" value="P:protein folding"/>
    <property type="evidence" value="ECO:0007669"/>
    <property type="project" value="InterPro"/>
</dbReference>
<dbReference type="InterPro" id="IPR009012">
    <property type="entry name" value="GrpE_head"/>
</dbReference>
<protein>
    <recommendedName>
        <fullName evidence="4">Molecular chaperone GrpE</fullName>
    </recommendedName>
</protein>
<evidence type="ECO:0008006" key="4">
    <source>
        <dbReference type="Google" id="ProtNLM"/>
    </source>
</evidence>
<reference evidence="3" key="1">
    <citation type="submission" date="2012-11" db="EMBL/GenBank/DDBJ databases">
        <authorList>
            <person name="Lucero-Rivera Y.E."/>
            <person name="Tovar-Ramirez D."/>
        </authorList>
    </citation>
    <scope>NUCLEOTIDE SEQUENCE [LARGE SCALE GENOMIC DNA]</scope>
    <source>
        <strain evidence="3">Araruama</strain>
    </source>
</reference>
<dbReference type="Pfam" id="PF01025">
    <property type="entry name" value="GrpE"/>
    <property type="match status" value="1"/>
</dbReference>
<dbReference type="Proteomes" id="UP000189670">
    <property type="component" value="Unassembled WGS sequence"/>
</dbReference>
<dbReference type="Gene3D" id="2.30.22.10">
    <property type="entry name" value="Head domain of nucleotide exchange factor GrpE"/>
    <property type="match status" value="1"/>
</dbReference>
<dbReference type="SUPFAM" id="SSF51064">
    <property type="entry name" value="Head domain of nucleotide exchange factor GrpE"/>
    <property type="match status" value="1"/>
</dbReference>
<dbReference type="AlphaFoldDB" id="A0A1V1P8S5"/>
<dbReference type="GO" id="GO:0051087">
    <property type="term" value="F:protein-folding chaperone binding"/>
    <property type="evidence" value="ECO:0007669"/>
    <property type="project" value="InterPro"/>
</dbReference>
<sequence>MKKNPEDNLKTVINDFVTNQLLPFIEKNMDNIIEYHQTKIDKSCRREKQNLEKIKNVLLDKATITKIEPRTGKDKFNPEMHLQMREEQNTKVPDMIVLEIIRDGYYCNATQTVIRKAGVVVNYNFSG</sequence>
<organism evidence="2 3">
    <name type="scientific">Candidatus Magnetoglobus multicellularis str. Araruama</name>
    <dbReference type="NCBI Taxonomy" id="890399"/>
    <lineage>
        <taxon>Bacteria</taxon>
        <taxon>Pseudomonadati</taxon>
        <taxon>Thermodesulfobacteriota</taxon>
        <taxon>Desulfobacteria</taxon>
        <taxon>Desulfobacterales</taxon>
        <taxon>Desulfobacteraceae</taxon>
        <taxon>Candidatus Magnetoglobus</taxon>
    </lineage>
</organism>
<comment type="caution">
    <text evidence="2">The sequence shown here is derived from an EMBL/GenBank/DDBJ whole genome shotgun (WGS) entry which is preliminary data.</text>
</comment>
<proteinExistence type="predicted"/>
<dbReference type="GO" id="GO:0000774">
    <property type="term" value="F:adenyl-nucleotide exchange factor activity"/>
    <property type="evidence" value="ECO:0007669"/>
    <property type="project" value="InterPro"/>
</dbReference>
<dbReference type="EMBL" id="ATBP01000308">
    <property type="protein sequence ID" value="ETR71184.1"/>
    <property type="molecule type" value="Genomic_DNA"/>
</dbReference>
<evidence type="ECO:0000313" key="2">
    <source>
        <dbReference type="EMBL" id="ETR71184.1"/>
    </source>
</evidence>
<evidence type="ECO:0000313" key="3">
    <source>
        <dbReference type="Proteomes" id="UP000189670"/>
    </source>
</evidence>